<dbReference type="RefSeq" id="WP_055287274.1">
    <property type="nucleotide sequence ID" value="NZ_CABIXW010000004.1"/>
</dbReference>
<feature type="compositionally biased region" description="Basic and acidic residues" evidence="1">
    <location>
        <begin position="171"/>
        <end position="187"/>
    </location>
</feature>
<evidence type="ECO:0000256" key="1">
    <source>
        <dbReference type="SAM" id="MobiDB-lite"/>
    </source>
</evidence>
<name>A0A174ZJE6_9FIRM</name>
<feature type="compositionally biased region" description="Polar residues" evidence="1">
    <location>
        <begin position="199"/>
        <end position="211"/>
    </location>
</feature>
<evidence type="ECO:0000313" key="3">
    <source>
        <dbReference type="Proteomes" id="UP000095780"/>
    </source>
</evidence>
<organism evidence="2 3">
    <name type="scientific">Lachnospira eligens</name>
    <dbReference type="NCBI Taxonomy" id="39485"/>
    <lineage>
        <taxon>Bacteria</taxon>
        <taxon>Bacillati</taxon>
        <taxon>Bacillota</taxon>
        <taxon>Clostridia</taxon>
        <taxon>Lachnospirales</taxon>
        <taxon>Lachnospiraceae</taxon>
        <taxon>Lachnospira</taxon>
    </lineage>
</organism>
<dbReference type="GeneID" id="92742253"/>
<evidence type="ECO:0000313" key="2">
    <source>
        <dbReference type="EMBL" id="CUQ86092.1"/>
    </source>
</evidence>
<feature type="region of interest" description="Disordered" evidence="1">
    <location>
        <begin position="171"/>
        <end position="218"/>
    </location>
</feature>
<reference evidence="2 3" key="1">
    <citation type="submission" date="2015-09" db="EMBL/GenBank/DDBJ databases">
        <authorList>
            <consortium name="Pathogen Informatics"/>
        </authorList>
    </citation>
    <scope>NUCLEOTIDE SEQUENCE [LARGE SCALE GENOMIC DNA]</scope>
    <source>
        <strain evidence="2 3">2789STDY5834878</strain>
    </source>
</reference>
<proteinExistence type="predicted"/>
<accession>A0A174ZJE6</accession>
<dbReference type="Gene3D" id="1.10.287.1490">
    <property type="match status" value="1"/>
</dbReference>
<gene>
    <name evidence="2" type="ORF">ERS852492_01772</name>
</gene>
<dbReference type="EMBL" id="CZBV01000004">
    <property type="protein sequence ID" value="CUQ86092.1"/>
    <property type="molecule type" value="Genomic_DNA"/>
</dbReference>
<protein>
    <submittedName>
        <fullName evidence="2">Uncharacterized protein</fullName>
    </submittedName>
</protein>
<feature type="compositionally biased region" description="Low complexity" evidence="1">
    <location>
        <begin position="188"/>
        <end position="198"/>
    </location>
</feature>
<sequence>MAALTKLTTNINLEMSGDTKRYLVSAKQGDKATRFIVARLLNNGEPYTIPTGARAVINITKPDGKHVYNTCSYSGSDVTVELTNQALAASGTAYCDIEIRTSDDSQVITSASFTMEIEPSQRNENAILSANEFTDLENRIAGHIKNIDDTDAAVKKAESARVTAENARVKAEQARVTAENKRQENENTRIQQEQQRQQDTSQAVKNTNEATDASKKATTACKEVTERAEDALQNQEQLEATLNTATQIRQDVSQMQTAVAEAKKQVEQDKKDIDDTIQNSLLASAEKILESVQDYFNRAEALYSSMYLDCDGETPYLRTVTPIFIDGATPQVRNANEGVDFDGGTPTSRQLAV</sequence>
<dbReference type="AlphaFoldDB" id="A0A174ZJE6"/>
<dbReference type="Proteomes" id="UP000095780">
    <property type="component" value="Unassembled WGS sequence"/>
</dbReference>
<dbReference type="Gene3D" id="2.60.40.3350">
    <property type="match status" value="1"/>
</dbReference>